<feature type="region of interest" description="Disordered" evidence="7">
    <location>
        <begin position="1"/>
        <end position="51"/>
    </location>
</feature>
<dbReference type="InterPro" id="IPR002123">
    <property type="entry name" value="Plipid/glycerol_acylTrfase"/>
</dbReference>
<evidence type="ECO:0000313" key="9">
    <source>
        <dbReference type="EMBL" id="CDO57964.1"/>
    </source>
</evidence>
<accession>A0A0J9XKP2</accession>
<dbReference type="Pfam" id="PF19277">
    <property type="entry name" value="GPAT_C"/>
    <property type="match status" value="1"/>
</dbReference>
<proteinExistence type="inferred from homology"/>
<organism evidence="9 10">
    <name type="scientific">Geotrichum candidum</name>
    <name type="common">Oospora lactis</name>
    <name type="synonym">Dipodascus geotrichum</name>
    <dbReference type="NCBI Taxonomy" id="1173061"/>
    <lineage>
        <taxon>Eukaryota</taxon>
        <taxon>Fungi</taxon>
        <taxon>Dikarya</taxon>
        <taxon>Ascomycota</taxon>
        <taxon>Saccharomycotina</taxon>
        <taxon>Dipodascomycetes</taxon>
        <taxon>Dipodascales</taxon>
        <taxon>Dipodascaceae</taxon>
        <taxon>Geotrichum</taxon>
    </lineage>
</organism>
<evidence type="ECO:0000256" key="2">
    <source>
        <dbReference type="ARBA" id="ARBA00007937"/>
    </source>
</evidence>
<dbReference type="GO" id="GO:0008654">
    <property type="term" value="P:phospholipid biosynthetic process"/>
    <property type="evidence" value="ECO:0007669"/>
    <property type="project" value="TreeGrafter"/>
</dbReference>
<dbReference type="EMBL" id="CCBN010000028">
    <property type="protein sequence ID" value="CDO57964.1"/>
    <property type="molecule type" value="Genomic_DNA"/>
</dbReference>
<dbReference type="GO" id="GO:0019432">
    <property type="term" value="P:triglyceride biosynthetic process"/>
    <property type="evidence" value="ECO:0007669"/>
    <property type="project" value="TreeGrafter"/>
</dbReference>
<dbReference type="GO" id="GO:0031966">
    <property type="term" value="C:mitochondrial membrane"/>
    <property type="evidence" value="ECO:0007669"/>
    <property type="project" value="TreeGrafter"/>
</dbReference>
<feature type="coiled-coil region" evidence="6">
    <location>
        <begin position="193"/>
        <end position="220"/>
    </location>
</feature>
<dbReference type="GO" id="GO:0006631">
    <property type="term" value="P:fatty acid metabolic process"/>
    <property type="evidence" value="ECO:0007669"/>
    <property type="project" value="TreeGrafter"/>
</dbReference>
<keyword evidence="4" id="KW-0472">Membrane</keyword>
<evidence type="ECO:0000256" key="3">
    <source>
        <dbReference type="ARBA" id="ARBA00022679"/>
    </source>
</evidence>
<evidence type="ECO:0000259" key="8">
    <source>
        <dbReference type="SMART" id="SM00563"/>
    </source>
</evidence>
<keyword evidence="3" id="KW-0808">Transferase</keyword>
<comment type="caution">
    <text evidence="9">The sequence shown here is derived from an EMBL/GenBank/DDBJ whole genome shotgun (WGS) entry which is preliminary data.</text>
</comment>
<keyword evidence="6" id="KW-0175">Coiled coil</keyword>
<dbReference type="GO" id="GO:0012505">
    <property type="term" value="C:endomembrane system"/>
    <property type="evidence" value="ECO:0007669"/>
    <property type="project" value="UniProtKB-SubCell"/>
</dbReference>
<dbReference type="GO" id="GO:0004366">
    <property type="term" value="F:glycerol-3-phosphate O-acyltransferase activity"/>
    <property type="evidence" value="ECO:0007669"/>
    <property type="project" value="TreeGrafter"/>
</dbReference>
<keyword evidence="10" id="KW-1185">Reference proteome</keyword>
<evidence type="ECO:0000256" key="5">
    <source>
        <dbReference type="ARBA" id="ARBA00023315"/>
    </source>
</evidence>
<dbReference type="Pfam" id="PF01553">
    <property type="entry name" value="Acyltransferase"/>
    <property type="match status" value="1"/>
</dbReference>
<evidence type="ECO:0000256" key="7">
    <source>
        <dbReference type="SAM" id="MobiDB-lite"/>
    </source>
</evidence>
<dbReference type="CDD" id="cd07993">
    <property type="entry name" value="LPLAT_DHAPAT-like"/>
    <property type="match status" value="1"/>
</dbReference>
<dbReference type="InterPro" id="IPR022284">
    <property type="entry name" value="GPAT/DHAPAT"/>
</dbReference>
<comment type="subcellular location">
    <subcellularLocation>
        <location evidence="1">Endomembrane system</location>
        <topology evidence="1">Peripheral membrane protein</topology>
    </subcellularLocation>
</comment>
<dbReference type="SUPFAM" id="SSF69593">
    <property type="entry name" value="Glycerol-3-phosphate (1)-acyltransferase"/>
    <property type="match status" value="1"/>
</dbReference>
<dbReference type="GO" id="GO:0006072">
    <property type="term" value="P:glycerol-3-phosphate metabolic process"/>
    <property type="evidence" value="ECO:0007669"/>
    <property type="project" value="TreeGrafter"/>
</dbReference>
<dbReference type="SMART" id="SM00563">
    <property type="entry name" value="PlsC"/>
    <property type="match status" value="1"/>
</dbReference>
<comment type="similarity">
    <text evidence="2">Belongs to the GPAT/DAPAT family.</text>
</comment>
<name>A0A0J9XKP2_GEOCN</name>
<protein>
    <recommendedName>
        <fullName evidence="8">Phospholipid/glycerol acyltransferase domain-containing protein</fullName>
    </recommendedName>
</protein>
<evidence type="ECO:0000256" key="1">
    <source>
        <dbReference type="ARBA" id="ARBA00004184"/>
    </source>
</evidence>
<feature type="domain" description="Phospholipid/glycerol acyltransferase" evidence="8">
    <location>
        <begin position="217"/>
        <end position="344"/>
    </location>
</feature>
<dbReference type="AlphaFoldDB" id="A0A0J9XKP2"/>
<reference evidence="9" key="1">
    <citation type="submission" date="2014-03" db="EMBL/GenBank/DDBJ databases">
        <authorList>
            <person name="Casaregola S."/>
        </authorList>
    </citation>
    <scope>NUCLEOTIDE SEQUENCE [LARGE SCALE GENOMIC DNA]</scope>
    <source>
        <strain evidence="9">CLIB 918</strain>
    </source>
</reference>
<evidence type="ECO:0000256" key="4">
    <source>
        <dbReference type="ARBA" id="ARBA00023136"/>
    </source>
</evidence>
<sequence>MSKNDFKAPQAESHDIDLSFGTNDLPQDTLDRPAHFPSNAPVVVDNPDNSLPNHKITENIVEDFSRFRDDPVDFLKTLFHHAKGSSWRSYDNYIGQQLYTPGLTDFLKQKTLENPSLAKKIHEMALLQLEREASGFTSAKDLKNREEELHAWLREKAESMVDEMICTFDHKSVLRFLYYTVAQIFARTYHQGVHVNSLEIENLRNKARELQEKRQSLIFLPCHKSHLDYMSIQFICFRVGISLPTVVSGDNLNFAVIGPIIRQVGAMFIRRSFNNDKLYTQTMQSYIETLLANGFNFECFIEGTRSRTGKLLAPKFGILKFILEAILSGRVEDSWVLPVSTQYDKIAEAETYAIELLGKEKKKENFLDFINARKIMSLQMGRVDVRFHKGWSFREFVETQVNKQLTRSAIHEEVSLSSSRITPEMKIRILRSIGYRVLADINKISVVMPTALIGTMLLTLRGRGIGKQELVRRVDWFIQQIKKRGGRVGDFYHPTIGHLVEDGLEVLGTDLVGTVSKNLLETTYFAKDAFKLSYYRNQIIHLFVSEAIVCVSVYFKYQQQLNDKDTVIKYSELLERVQFLSRLFSGEFVYGPGGIRKNLAHTVDELEQESVLAVSVDPKTGEKSISVAEPEIQRGKEIFDFYCFLLWPFLDGFWLALVSLFSLIPEKHTEVNADTKLLWVDEKEFLNKAQVLGKTLYHQGILVYYEAVNKEMLKNALTHWTNGGEGIVIKHPETGFITVSLDWMDRDKLYDFCEHIAHHRRLIRVRKDVPTLSSRMVTMIHREMGVRDNAAKFSLQSLRDAGLSKAWHKL</sequence>
<evidence type="ECO:0000256" key="6">
    <source>
        <dbReference type="SAM" id="Coils"/>
    </source>
</evidence>
<dbReference type="Proteomes" id="UP000242525">
    <property type="component" value="Unassembled WGS sequence"/>
</dbReference>
<dbReference type="PANTHER" id="PTHR12563:SF17">
    <property type="entry name" value="DIHYDROXYACETONE PHOSPHATE ACYLTRANSFERASE"/>
    <property type="match status" value="1"/>
</dbReference>
<dbReference type="STRING" id="1173061.A0A0J9XKP2"/>
<keyword evidence="5" id="KW-0012">Acyltransferase</keyword>
<dbReference type="InterPro" id="IPR041728">
    <property type="entry name" value="GPAT/DHAPAT_LPLAT"/>
</dbReference>
<gene>
    <name evidence="9" type="ORF">BN980_GECA32s00373g</name>
</gene>
<dbReference type="InterPro" id="IPR045520">
    <property type="entry name" value="GPAT/DHAPAT_C"/>
</dbReference>
<dbReference type="OrthoDB" id="10255570at2759"/>
<dbReference type="PANTHER" id="PTHR12563">
    <property type="entry name" value="GLYCEROL-3-PHOSPHATE ACYLTRANSFERASE"/>
    <property type="match status" value="1"/>
</dbReference>
<evidence type="ECO:0000313" key="10">
    <source>
        <dbReference type="Proteomes" id="UP000242525"/>
    </source>
</evidence>
<feature type="compositionally biased region" description="Basic and acidic residues" evidence="7">
    <location>
        <begin position="1"/>
        <end position="17"/>
    </location>
</feature>